<organism evidence="3 4">
    <name type="scientific">Kineococcus gynurae</name>
    <dbReference type="NCBI Taxonomy" id="452979"/>
    <lineage>
        <taxon>Bacteria</taxon>
        <taxon>Bacillati</taxon>
        <taxon>Actinomycetota</taxon>
        <taxon>Actinomycetes</taxon>
        <taxon>Kineosporiales</taxon>
        <taxon>Kineosporiaceae</taxon>
        <taxon>Kineococcus</taxon>
    </lineage>
</organism>
<sequence>MSNETVAPRQVIADSLRRERGRVGWSLTELARRAGVAKSTLSQLESASGNPSIETLWALAIALGVPFSHLLDPPRPVVQVVRRGEGPRIPATDADYVGTLLTAAPPHVRRDVYLIEAEPGRARLSDPHGAGVVEHVLLGAGRALVGPPGQAVELAPGDYVRYPGDAPHVFQALEPGTTATLVSDHP</sequence>
<name>A0ABV5LMY1_9ACTN</name>
<dbReference type="Proteomes" id="UP001589748">
    <property type="component" value="Unassembled WGS sequence"/>
</dbReference>
<evidence type="ECO:0000313" key="4">
    <source>
        <dbReference type="Proteomes" id="UP001589748"/>
    </source>
</evidence>
<feature type="domain" description="HTH cro/C1-type" evidence="2">
    <location>
        <begin position="16"/>
        <end position="70"/>
    </location>
</feature>
<dbReference type="RefSeq" id="WP_380136390.1">
    <property type="nucleotide sequence ID" value="NZ_JBHLUI010000006.1"/>
</dbReference>
<dbReference type="Gene3D" id="2.60.120.10">
    <property type="entry name" value="Jelly Rolls"/>
    <property type="match status" value="1"/>
</dbReference>
<keyword evidence="4" id="KW-1185">Reference proteome</keyword>
<dbReference type="InterPro" id="IPR011051">
    <property type="entry name" value="RmlC_Cupin_sf"/>
</dbReference>
<dbReference type="Pfam" id="PF01381">
    <property type="entry name" value="HTH_3"/>
    <property type="match status" value="1"/>
</dbReference>
<dbReference type="PROSITE" id="PS50943">
    <property type="entry name" value="HTH_CROC1"/>
    <property type="match status" value="1"/>
</dbReference>
<dbReference type="InterPro" id="IPR010982">
    <property type="entry name" value="Lambda_DNA-bd_dom_sf"/>
</dbReference>
<comment type="caution">
    <text evidence="3">The sequence shown here is derived from an EMBL/GenBank/DDBJ whole genome shotgun (WGS) entry which is preliminary data.</text>
</comment>
<protein>
    <submittedName>
        <fullName evidence="3">Helix-turn-helix domain-containing protein</fullName>
    </submittedName>
</protein>
<dbReference type="SUPFAM" id="SSF51182">
    <property type="entry name" value="RmlC-like cupins"/>
    <property type="match status" value="1"/>
</dbReference>
<dbReference type="InterPro" id="IPR050807">
    <property type="entry name" value="TransReg_Diox_bact_type"/>
</dbReference>
<dbReference type="PANTHER" id="PTHR46797:SF1">
    <property type="entry name" value="METHYLPHOSPHONATE SYNTHASE"/>
    <property type="match status" value="1"/>
</dbReference>
<accession>A0ABV5LMY1</accession>
<gene>
    <name evidence="3" type="ORF">ACFFVI_00260</name>
</gene>
<keyword evidence="1" id="KW-0238">DNA-binding</keyword>
<evidence type="ECO:0000259" key="2">
    <source>
        <dbReference type="PROSITE" id="PS50943"/>
    </source>
</evidence>
<dbReference type="EMBL" id="JBHMDM010000001">
    <property type="protein sequence ID" value="MFB9375391.1"/>
    <property type="molecule type" value="Genomic_DNA"/>
</dbReference>
<proteinExistence type="predicted"/>
<dbReference type="InterPro" id="IPR014710">
    <property type="entry name" value="RmlC-like_jellyroll"/>
</dbReference>
<dbReference type="SMART" id="SM00530">
    <property type="entry name" value="HTH_XRE"/>
    <property type="match status" value="1"/>
</dbReference>
<dbReference type="CDD" id="cd00093">
    <property type="entry name" value="HTH_XRE"/>
    <property type="match status" value="1"/>
</dbReference>
<dbReference type="SUPFAM" id="SSF47413">
    <property type="entry name" value="lambda repressor-like DNA-binding domains"/>
    <property type="match status" value="1"/>
</dbReference>
<evidence type="ECO:0000256" key="1">
    <source>
        <dbReference type="ARBA" id="ARBA00023125"/>
    </source>
</evidence>
<dbReference type="PANTHER" id="PTHR46797">
    <property type="entry name" value="HTH-TYPE TRANSCRIPTIONAL REGULATOR"/>
    <property type="match status" value="1"/>
</dbReference>
<dbReference type="InterPro" id="IPR001387">
    <property type="entry name" value="Cro/C1-type_HTH"/>
</dbReference>
<reference evidence="3 4" key="1">
    <citation type="submission" date="2024-09" db="EMBL/GenBank/DDBJ databases">
        <authorList>
            <person name="Sun Q."/>
            <person name="Mori K."/>
        </authorList>
    </citation>
    <scope>NUCLEOTIDE SEQUENCE [LARGE SCALE GENOMIC DNA]</scope>
    <source>
        <strain evidence="3 4">TISTR 1856</strain>
    </source>
</reference>
<dbReference type="Gene3D" id="1.10.260.40">
    <property type="entry name" value="lambda repressor-like DNA-binding domains"/>
    <property type="match status" value="1"/>
</dbReference>
<evidence type="ECO:0000313" key="3">
    <source>
        <dbReference type="EMBL" id="MFB9375391.1"/>
    </source>
</evidence>